<evidence type="ECO:0000313" key="3">
    <source>
        <dbReference type="Proteomes" id="UP000308054"/>
    </source>
</evidence>
<evidence type="ECO:0000256" key="1">
    <source>
        <dbReference type="SAM" id="SignalP"/>
    </source>
</evidence>
<feature type="chain" id="PRO_5020237495" description="HEAT repeat domain-containing protein" evidence="1">
    <location>
        <begin position="16"/>
        <end position="600"/>
    </location>
</feature>
<accession>A0A4S2H4W8</accession>
<comment type="caution">
    <text evidence="2">The sequence shown here is derived from an EMBL/GenBank/DDBJ whole genome shotgun (WGS) entry which is preliminary data.</text>
</comment>
<proteinExistence type="predicted"/>
<dbReference type="EMBL" id="SRXW01000001">
    <property type="protein sequence ID" value="TGY90352.1"/>
    <property type="molecule type" value="Genomic_DNA"/>
</dbReference>
<keyword evidence="1" id="KW-0732">Signal</keyword>
<dbReference type="OrthoDB" id="9813282at2"/>
<keyword evidence="3" id="KW-1185">Reference proteome</keyword>
<organism evidence="2 3">
    <name type="scientific">Marinicauda algicola</name>
    <dbReference type="NCBI Taxonomy" id="2029849"/>
    <lineage>
        <taxon>Bacteria</taxon>
        <taxon>Pseudomonadati</taxon>
        <taxon>Pseudomonadota</taxon>
        <taxon>Alphaproteobacteria</taxon>
        <taxon>Maricaulales</taxon>
        <taxon>Maricaulaceae</taxon>
        <taxon>Marinicauda</taxon>
    </lineage>
</organism>
<protein>
    <recommendedName>
        <fullName evidence="4">HEAT repeat domain-containing protein</fullName>
    </recommendedName>
</protein>
<dbReference type="AlphaFoldDB" id="A0A4S2H4W8"/>
<reference evidence="2 3" key="1">
    <citation type="journal article" date="2017" name="Int. J. Syst. Evol. Microbiol.">
        <title>Marinicauda algicola sp. nov., isolated from a marine red alga Rhodosorus marinus.</title>
        <authorList>
            <person name="Jeong S.E."/>
            <person name="Jeon S.H."/>
            <person name="Chun B.H."/>
            <person name="Kim D.W."/>
            <person name="Jeon C.O."/>
        </authorList>
    </citation>
    <scope>NUCLEOTIDE SEQUENCE [LARGE SCALE GENOMIC DNA]</scope>
    <source>
        <strain evidence="2 3">JCM 31718</strain>
    </source>
</reference>
<gene>
    <name evidence="2" type="ORF">E5163_04300</name>
</gene>
<feature type="signal peptide" evidence="1">
    <location>
        <begin position="1"/>
        <end position="15"/>
    </location>
</feature>
<name>A0A4S2H4W8_9PROT</name>
<sequence>MLLTMLLAGAALAQAGPPDCGSVESCLALALADETVDAGDIRPVLLALGASARDTLVAVAMEGGEAESTLALRLLDTDKEVEAPAPGEAWHWTTGDLETLIALLDRTAELREGAFTVEIARLGTEEAADFLLNEAREDRSRTFYQTPGIGTSHLDGESLPDSDFLEAVQVLGTRAYPHALDRLSENPDSIIAPYLQLRGLENGAIADLLDRAGDRSRPVNERRAALVMLAAVDGLGEESALRLWSLEPSIPEAARVDYYTALAFAGQLAAVPKRIEACAAAPEQAPRNCFALAQPAFEAGYDTAEPTRALVAAVEYDSVFFDYLVEIADEFAVPALLDMLHSNDWRERYHALRGLERLRLTSALEAVDQIAEGHWLPAIRRQAELSAYFIRKGTFDGADLDRLAPGYDRCVQRKWRHCPVEALAGGPFSGGFDSWNARDGVDPELPVCPSTRWQWQGVAFDAQRSLAPGESRSFQFLEDDYLVLTGTDYGEWYGSLVAQSLGRPPAVLAEAINVVEIEKAEDGFLIASGLAHLGGNHGAISFVSAAETRGYDHGELFALPAAPSGMTEIADGLYAAFARGWALVFDLDGPLGFAGCATAP</sequence>
<evidence type="ECO:0008006" key="4">
    <source>
        <dbReference type="Google" id="ProtNLM"/>
    </source>
</evidence>
<dbReference type="RefSeq" id="WP_135994850.1">
    <property type="nucleotide sequence ID" value="NZ_CP071057.1"/>
</dbReference>
<dbReference type="Proteomes" id="UP000308054">
    <property type="component" value="Unassembled WGS sequence"/>
</dbReference>
<evidence type="ECO:0000313" key="2">
    <source>
        <dbReference type="EMBL" id="TGY90352.1"/>
    </source>
</evidence>